<organism evidence="1 2">
    <name type="scientific">Parafrankia soli</name>
    <dbReference type="NCBI Taxonomy" id="2599596"/>
    <lineage>
        <taxon>Bacteria</taxon>
        <taxon>Bacillati</taxon>
        <taxon>Actinomycetota</taxon>
        <taxon>Actinomycetes</taxon>
        <taxon>Frankiales</taxon>
        <taxon>Frankiaceae</taxon>
        <taxon>Parafrankia</taxon>
    </lineage>
</organism>
<name>A0A1S1Q865_9ACTN</name>
<sequence length="93" mass="10540">LSPFLRDFWQEKVAWRENGDRTEKGEQVIRAGGRHYVVGPEDASEGLRGFDGRPFTFCLNGEGLVRSSNLWSQGLIPNEYADRLPDNAERVDS</sequence>
<keyword evidence="2" id="KW-1185">Reference proteome</keyword>
<gene>
    <name evidence="1" type="ORF">BBK14_34100</name>
</gene>
<proteinExistence type="predicted"/>
<accession>A0A1S1Q865</accession>
<protein>
    <submittedName>
        <fullName evidence="1">Uncharacterized protein</fullName>
    </submittedName>
</protein>
<reference evidence="2" key="1">
    <citation type="submission" date="2016-07" db="EMBL/GenBank/DDBJ databases">
        <title>Frankia sp. NRRL B-16219 Genome sequencing.</title>
        <authorList>
            <person name="Ghodhbane-Gtari F."/>
            <person name="Swanson E."/>
            <person name="Gueddou A."/>
            <person name="Louati M."/>
            <person name="Nouioui I."/>
            <person name="Hezbri K."/>
            <person name="Abebe-Akele F."/>
            <person name="Simpson S."/>
            <person name="Morris K."/>
            <person name="Thomas K."/>
            <person name="Gtari M."/>
            <person name="Tisa L.S."/>
        </authorList>
    </citation>
    <scope>NUCLEOTIDE SEQUENCE [LARGE SCALE GENOMIC DNA]</scope>
    <source>
        <strain evidence="2">NRRL B-16219</strain>
    </source>
</reference>
<dbReference type="Proteomes" id="UP000179769">
    <property type="component" value="Unassembled WGS sequence"/>
</dbReference>
<feature type="non-terminal residue" evidence="1">
    <location>
        <position position="1"/>
    </location>
</feature>
<dbReference type="RefSeq" id="WP_071063035.1">
    <property type="nucleotide sequence ID" value="NZ_MAXA01000187.1"/>
</dbReference>
<dbReference type="OrthoDB" id="4774204at2"/>
<dbReference type="AlphaFoldDB" id="A0A1S1Q865"/>
<dbReference type="EMBL" id="MAXA01000187">
    <property type="protein sequence ID" value="OHV29789.1"/>
    <property type="molecule type" value="Genomic_DNA"/>
</dbReference>
<evidence type="ECO:0000313" key="2">
    <source>
        <dbReference type="Proteomes" id="UP000179769"/>
    </source>
</evidence>
<evidence type="ECO:0000313" key="1">
    <source>
        <dbReference type="EMBL" id="OHV29789.1"/>
    </source>
</evidence>
<comment type="caution">
    <text evidence="1">The sequence shown here is derived from an EMBL/GenBank/DDBJ whole genome shotgun (WGS) entry which is preliminary data.</text>
</comment>